<protein>
    <submittedName>
        <fullName evidence="1">Putative recombinase</fullName>
    </submittedName>
</protein>
<dbReference type="EMBL" id="UGET01000005">
    <property type="protein sequence ID" value="STN25105.1"/>
    <property type="molecule type" value="Genomic_DNA"/>
</dbReference>
<organism evidence="1 2">
    <name type="scientific">Escherichia coli</name>
    <dbReference type="NCBI Taxonomy" id="562"/>
    <lineage>
        <taxon>Bacteria</taxon>
        <taxon>Pseudomonadati</taxon>
        <taxon>Pseudomonadota</taxon>
        <taxon>Gammaproteobacteria</taxon>
        <taxon>Enterobacterales</taxon>
        <taxon>Enterobacteriaceae</taxon>
        <taxon>Escherichia</taxon>
    </lineage>
</organism>
<gene>
    <name evidence="1" type="ORF">NCTC13148_05503</name>
</gene>
<accession>A0A377F559</accession>
<dbReference type="Proteomes" id="UP000254255">
    <property type="component" value="Unassembled WGS sequence"/>
</dbReference>
<name>A0A377F559_ECOLX</name>
<reference evidence="1 2" key="1">
    <citation type="submission" date="2018-06" db="EMBL/GenBank/DDBJ databases">
        <authorList>
            <consortium name="Pathogen Informatics"/>
            <person name="Doyle S."/>
        </authorList>
    </citation>
    <scope>NUCLEOTIDE SEQUENCE [LARGE SCALE GENOMIC DNA]</scope>
    <source>
        <strain evidence="1 2">NCTC13148</strain>
    </source>
</reference>
<dbReference type="AlphaFoldDB" id="A0A377F559"/>
<proteinExistence type="predicted"/>
<evidence type="ECO:0000313" key="2">
    <source>
        <dbReference type="Proteomes" id="UP000254255"/>
    </source>
</evidence>
<evidence type="ECO:0000313" key="1">
    <source>
        <dbReference type="EMBL" id="STN25105.1"/>
    </source>
</evidence>
<sequence>MNSKPVTRQFEDSDLHQELVTFEVPNNDLKELIFYFSHMKYHTAKTYLQWLRSWNEWYQLMQERRETKPGLPVLSR</sequence>